<feature type="compositionally biased region" description="Pro residues" evidence="1">
    <location>
        <begin position="68"/>
        <end position="79"/>
    </location>
</feature>
<evidence type="ECO:0000313" key="3">
    <source>
        <dbReference type="EMBL" id="KAG6373926.1"/>
    </source>
</evidence>
<feature type="domain" description="AB hydrolase-1" evidence="2">
    <location>
        <begin position="134"/>
        <end position="363"/>
    </location>
</feature>
<dbReference type="PANTHER" id="PTHR43194">
    <property type="entry name" value="HYDROLASE ALPHA/BETA FOLD FAMILY"/>
    <property type="match status" value="1"/>
</dbReference>
<keyword evidence="4" id="KW-1185">Reference proteome</keyword>
<proteinExistence type="predicted"/>
<keyword evidence="3" id="KW-0378">Hydrolase</keyword>
<reference evidence="3" key="1">
    <citation type="submission" date="2021-03" db="EMBL/GenBank/DDBJ databases">
        <title>Evolutionary innovations through gain and loss of genes in the ectomycorrhizal Boletales.</title>
        <authorList>
            <person name="Wu G."/>
            <person name="Miyauchi S."/>
            <person name="Morin E."/>
            <person name="Yang Z.-L."/>
            <person name="Xu J."/>
            <person name="Martin F.M."/>
        </authorList>
    </citation>
    <scope>NUCLEOTIDE SEQUENCE</scope>
    <source>
        <strain evidence="3">BR01</strain>
    </source>
</reference>
<evidence type="ECO:0000313" key="4">
    <source>
        <dbReference type="Proteomes" id="UP000683000"/>
    </source>
</evidence>
<evidence type="ECO:0000259" key="2">
    <source>
        <dbReference type="Pfam" id="PF12697"/>
    </source>
</evidence>
<evidence type="ECO:0000256" key="1">
    <source>
        <dbReference type="SAM" id="MobiDB-lite"/>
    </source>
</evidence>
<dbReference type="InterPro" id="IPR029058">
    <property type="entry name" value="AB_hydrolase_fold"/>
</dbReference>
<feature type="region of interest" description="Disordered" evidence="1">
    <location>
        <begin position="60"/>
        <end position="81"/>
    </location>
</feature>
<dbReference type="PANTHER" id="PTHR43194:SF2">
    <property type="entry name" value="PEROXISOMAL MEMBRANE PROTEIN LPX1"/>
    <property type="match status" value="1"/>
</dbReference>
<dbReference type="Pfam" id="PF12697">
    <property type="entry name" value="Abhydrolase_6"/>
    <property type="match status" value="1"/>
</dbReference>
<comment type="caution">
    <text evidence="3">The sequence shown here is derived from an EMBL/GenBank/DDBJ whole genome shotgun (WGS) entry which is preliminary data.</text>
</comment>
<protein>
    <submittedName>
        <fullName evidence="3">Alpha/Beta hydrolase protein</fullName>
    </submittedName>
</protein>
<dbReference type="InterPro" id="IPR050228">
    <property type="entry name" value="Carboxylesterase_BioH"/>
</dbReference>
<sequence length="371" mass="40928">MIHGGRGRVRNSTWGRRLSLDLVHISKWSCWPHRQCGSWSSRSWPFPLSSSQYTYSQDSPTLQIQPLSTPPSPVCPPRARPGQSIQKTITKVVPTSCFPMVERDIGLSDQSKARGFVHPPPRDTHTSHNHILQVVLIHGLSIPAIVWKDVAPVLASRGYRVLLYDLYGRGYSDAPDVTYDVSLHTTQLALLMQHIKWDDAYVVGLSMGGGIATAFAVQFPHLVNGKVALSADISRTAKFMSSPFVQSVSSLPPFRHYMRLLVNGSEVHAINPIQEIVRLQSAHLPHYNAAVASSLRDGPVRGLAHAFRALSNSSNEILLIHGTADKTVPYKYTFKIQALVPQAKLVTIVDGGHDITVTHANEVNTALLHFL</sequence>
<dbReference type="InterPro" id="IPR000073">
    <property type="entry name" value="AB_hydrolase_1"/>
</dbReference>
<dbReference type="GO" id="GO:0016787">
    <property type="term" value="F:hydrolase activity"/>
    <property type="evidence" value="ECO:0007669"/>
    <property type="project" value="UniProtKB-KW"/>
</dbReference>
<dbReference type="Gene3D" id="3.40.50.1820">
    <property type="entry name" value="alpha/beta hydrolase"/>
    <property type="match status" value="1"/>
</dbReference>
<dbReference type="Proteomes" id="UP000683000">
    <property type="component" value="Unassembled WGS sequence"/>
</dbReference>
<name>A0A8I3A8I8_9AGAM</name>
<dbReference type="OrthoDB" id="408373at2759"/>
<accession>A0A8I3A8I8</accession>
<gene>
    <name evidence="3" type="ORF">JVT61DRAFT_6083</name>
</gene>
<dbReference type="SUPFAM" id="SSF53474">
    <property type="entry name" value="alpha/beta-Hydrolases"/>
    <property type="match status" value="1"/>
</dbReference>
<dbReference type="AlphaFoldDB" id="A0A8I3A8I8"/>
<dbReference type="EMBL" id="JAGFBS010000020">
    <property type="protein sequence ID" value="KAG6373926.1"/>
    <property type="molecule type" value="Genomic_DNA"/>
</dbReference>
<dbReference type="PRINTS" id="PR00111">
    <property type="entry name" value="ABHYDROLASE"/>
</dbReference>
<organism evidence="3 4">
    <name type="scientific">Boletus reticuloceps</name>
    <dbReference type="NCBI Taxonomy" id="495285"/>
    <lineage>
        <taxon>Eukaryota</taxon>
        <taxon>Fungi</taxon>
        <taxon>Dikarya</taxon>
        <taxon>Basidiomycota</taxon>
        <taxon>Agaricomycotina</taxon>
        <taxon>Agaricomycetes</taxon>
        <taxon>Agaricomycetidae</taxon>
        <taxon>Boletales</taxon>
        <taxon>Boletineae</taxon>
        <taxon>Boletaceae</taxon>
        <taxon>Boletoideae</taxon>
        <taxon>Boletus</taxon>
    </lineage>
</organism>